<dbReference type="InterPro" id="IPR029058">
    <property type="entry name" value="AB_hydrolase_fold"/>
</dbReference>
<evidence type="ECO:0000313" key="2">
    <source>
        <dbReference type="EMBL" id="KAK0708482.1"/>
    </source>
</evidence>
<organism evidence="2 3">
    <name type="scientific">Lasiosphaeris hirsuta</name>
    <dbReference type="NCBI Taxonomy" id="260670"/>
    <lineage>
        <taxon>Eukaryota</taxon>
        <taxon>Fungi</taxon>
        <taxon>Dikarya</taxon>
        <taxon>Ascomycota</taxon>
        <taxon>Pezizomycotina</taxon>
        <taxon>Sordariomycetes</taxon>
        <taxon>Sordariomycetidae</taxon>
        <taxon>Sordariales</taxon>
        <taxon>Lasiosphaeriaceae</taxon>
        <taxon>Lasiosphaeris</taxon>
    </lineage>
</organism>
<accession>A0AA40A3A4</accession>
<feature type="domain" description="AB hydrolase-1" evidence="1">
    <location>
        <begin position="10"/>
        <end position="133"/>
    </location>
</feature>
<proteinExistence type="predicted"/>
<dbReference type="SUPFAM" id="SSF53474">
    <property type="entry name" value="alpha/beta-Hydrolases"/>
    <property type="match status" value="1"/>
</dbReference>
<dbReference type="Proteomes" id="UP001172102">
    <property type="component" value="Unassembled WGS sequence"/>
</dbReference>
<keyword evidence="3" id="KW-1185">Reference proteome</keyword>
<evidence type="ECO:0000313" key="3">
    <source>
        <dbReference type="Proteomes" id="UP001172102"/>
    </source>
</evidence>
<dbReference type="EMBL" id="JAUKUA010000006">
    <property type="protein sequence ID" value="KAK0708482.1"/>
    <property type="molecule type" value="Genomic_DNA"/>
</dbReference>
<evidence type="ECO:0000259" key="1">
    <source>
        <dbReference type="Pfam" id="PF12697"/>
    </source>
</evidence>
<dbReference type="Pfam" id="PF12697">
    <property type="entry name" value="Abhydrolase_6"/>
    <property type="match status" value="1"/>
</dbReference>
<dbReference type="AlphaFoldDB" id="A0AA40A3A4"/>
<name>A0AA40A3A4_9PEZI</name>
<dbReference type="InterPro" id="IPR052374">
    <property type="entry name" value="SERAC1"/>
</dbReference>
<comment type="caution">
    <text evidence="2">The sequence shown here is derived from an EMBL/GenBank/DDBJ whole genome shotgun (WGS) entry which is preliminary data.</text>
</comment>
<gene>
    <name evidence="2" type="ORF">B0H67DRAFT_672526</name>
</gene>
<reference evidence="2" key="1">
    <citation type="submission" date="2023-06" db="EMBL/GenBank/DDBJ databases">
        <title>Genome-scale phylogeny and comparative genomics of the fungal order Sordariales.</title>
        <authorList>
            <consortium name="Lawrence Berkeley National Laboratory"/>
            <person name="Hensen N."/>
            <person name="Bonometti L."/>
            <person name="Westerberg I."/>
            <person name="Brannstrom I.O."/>
            <person name="Guillou S."/>
            <person name="Cros-Aarteil S."/>
            <person name="Calhoun S."/>
            <person name="Haridas S."/>
            <person name="Kuo A."/>
            <person name="Mondo S."/>
            <person name="Pangilinan J."/>
            <person name="Riley R."/>
            <person name="Labutti K."/>
            <person name="Andreopoulos B."/>
            <person name="Lipzen A."/>
            <person name="Chen C."/>
            <person name="Yanf M."/>
            <person name="Daum C."/>
            <person name="Ng V."/>
            <person name="Clum A."/>
            <person name="Steindorff A."/>
            <person name="Ohm R."/>
            <person name="Martin F."/>
            <person name="Silar P."/>
            <person name="Natvig D."/>
            <person name="Lalanne C."/>
            <person name="Gautier V."/>
            <person name="Ament-Velasquez S.L."/>
            <person name="Kruys A."/>
            <person name="Hutchinson M.I."/>
            <person name="Powell A.J."/>
            <person name="Barry K."/>
            <person name="Miller A.N."/>
            <person name="Grigoriev I.V."/>
            <person name="Debuchy R."/>
            <person name="Gladieux P."/>
            <person name="Thoren M.H."/>
            <person name="Johannesson H."/>
        </authorList>
    </citation>
    <scope>NUCLEOTIDE SEQUENCE</scope>
    <source>
        <strain evidence="2">SMH4607-1</strain>
    </source>
</reference>
<dbReference type="InterPro" id="IPR000073">
    <property type="entry name" value="AB_hydrolase_1"/>
</dbReference>
<dbReference type="PANTHER" id="PTHR48182">
    <property type="entry name" value="PROTEIN SERAC1"/>
    <property type="match status" value="1"/>
</dbReference>
<protein>
    <recommendedName>
        <fullName evidence="1">AB hydrolase-1 domain-containing protein</fullName>
    </recommendedName>
</protein>
<dbReference type="PANTHER" id="PTHR48182:SF3">
    <property type="entry name" value="DUF676 DOMAIN-CONTAINING PROTEIN"/>
    <property type="match status" value="1"/>
</dbReference>
<dbReference type="Gene3D" id="3.40.50.1820">
    <property type="entry name" value="alpha/beta hydrolase"/>
    <property type="match status" value="1"/>
</dbReference>
<sequence>MEKLTLPCSIVAIHGLNGHPYGSWLSKSDSPRMWLQDFLPEDAPSCRIIIYGYKSNIFDERDHPRFDLSEQADKLIQALDGIRNTSKLRKKQIIFLAHSFGGLVVARVRQPLYRSRQESRGRALTTDPLRPLSRLAQALTRDPYTEQQSAFSSSLVLPAASTFKTSSTPW</sequence>